<organism evidence="4 5">
    <name type="scientific">Legionella massiliensis</name>
    <dbReference type="NCBI Taxonomy" id="1034943"/>
    <lineage>
        <taxon>Bacteria</taxon>
        <taxon>Pseudomonadati</taxon>
        <taxon>Pseudomonadota</taxon>
        <taxon>Gammaproteobacteria</taxon>
        <taxon>Legionellales</taxon>
        <taxon>Legionellaceae</taxon>
        <taxon>Legionella</taxon>
    </lineage>
</organism>
<dbReference type="STRING" id="1034943.BN59_02769"/>
<accession>A0A078L2Y3</accession>
<dbReference type="GO" id="GO:0016788">
    <property type="term" value="F:hydrolase activity, acting on ester bonds"/>
    <property type="evidence" value="ECO:0007669"/>
    <property type="project" value="TreeGrafter"/>
</dbReference>
<keyword evidence="3" id="KW-0732">Signal</keyword>
<name>A0A078L2Y3_9GAMM</name>
<evidence type="ECO:0000256" key="1">
    <source>
        <dbReference type="ARBA" id="ARBA00005622"/>
    </source>
</evidence>
<dbReference type="Pfam" id="PF00756">
    <property type="entry name" value="Esterase"/>
    <property type="match status" value="1"/>
</dbReference>
<gene>
    <name evidence="4" type="primary">besA</name>
    <name evidence="4" type="ORF">BN59_02769</name>
</gene>
<dbReference type="Proteomes" id="UP000044071">
    <property type="component" value="Unassembled WGS sequence"/>
</dbReference>
<evidence type="ECO:0000256" key="2">
    <source>
        <dbReference type="ARBA" id="ARBA00022801"/>
    </source>
</evidence>
<dbReference type="Gene3D" id="3.40.50.1820">
    <property type="entry name" value="alpha/beta hydrolase"/>
    <property type="match status" value="1"/>
</dbReference>
<keyword evidence="2" id="KW-0378">Hydrolase</keyword>
<dbReference type="eggNOG" id="COG2819">
    <property type="taxonomic scope" value="Bacteria"/>
</dbReference>
<feature type="signal peptide" evidence="3">
    <location>
        <begin position="1"/>
        <end position="22"/>
    </location>
</feature>
<keyword evidence="5" id="KW-1185">Reference proteome</keyword>
<reference evidence="4 5" key="1">
    <citation type="submission" date="2014-06" db="EMBL/GenBank/DDBJ databases">
        <authorList>
            <person name="Urmite Genomes Urmite Genomes"/>
        </authorList>
    </citation>
    <scope>NUCLEOTIDE SEQUENCE [LARGE SCALE GENOMIC DNA]</scope>
</reference>
<dbReference type="EMBL" id="CCSB01000003">
    <property type="protein sequence ID" value="CDZ78459.1"/>
    <property type="molecule type" value="Genomic_DNA"/>
</dbReference>
<dbReference type="SUPFAM" id="SSF53474">
    <property type="entry name" value="alpha/beta-Hydrolases"/>
    <property type="match status" value="1"/>
</dbReference>
<sequence>MRKFKVFIIISLFVIHSSCLFALNKQGNSLKNFKLSHTHIDSLISHSNGVNYNLYIHLPPNYESNNKHYSVIYLLDADYSFLLAKQIIGHLSERKRLDEYIIVGIAYPDFEYKKNRTRDYTPSHVKNGGYGPEYQQYSGGASKFYQFIHRELMPYMASHYQTNKNSTFVGHSFGGLFGIYLLLNHPETFNNYIVVSPSLWYDNHLLLKAAKNKQTFSVKKPIQLMIFIGENENKGDYRMVDDVKDLNVIINQKSHPNLRSTLNIIPQMDHDTVFPSALTLGLMSNRS</sequence>
<dbReference type="AlphaFoldDB" id="A0A078L2Y3"/>
<dbReference type="InterPro" id="IPR000801">
    <property type="entry name" value="Esterase-like"/>
</dbReference>
<evidence type="ECO:0000313" key="4">
    <source>
        <dbReference type="EMBL" id="CDZ78459.1"/>
    </source>
</evidence>
<protein>
    <submittedName>
        <fullName evidence="4">Ferri-bacillibactin esterase BesA</fullName>
    </submittedName>
</protein>
<evidence type="ECO:0000313" key="5">
    <source>
        <dbReference type="Proteomes" id="UP000044071"/>
    </source>
</evidence>
<dbReference type="PANTHER" id="PTHR40841">
    <property type="entry name" value="SIDEROPHORE TRIACETYLFUSARININE C ESTERASE"/>
    <property type="match status" value="1"/>
</dbReference>
<feature type="chain" id="PRO_5009744201" evidence="3">
    <location>
        <begin position="23"/>
        <end position="287"/>
    </location>
</feature>
<dbReference type="InterPro" id="IPR052558">
    <property type="entry name" value="Siderophore_Hydrolase_D"/>
</dbReference>
<dbReference type="PANTHER" id="PTHR40841:SF2">
    <property type="entry name" value="SIDEROPHORE-DEGRADING ESTERASE (EUROFUNG)"/>
    <property type="match status" value="1"/>
</dbReference>
<dbReference type="RefSeq" id="WP_245614331.1">
    <property type="nucleotide sequence ID" value="NZ_CCVW01000003.1"/>
</dbReference>
<evidence type="ECO:0000256" key="3">
    <source>
        <dbReference type="SAM" id="SignalP"/>
    </source>
</evidence>
<dbReference type="InterPro" id="IPR029058">
    <property type="entry name" value="AB_hydrolase_fold"/>
</dbReference>
<comment type="similarity">
    <text evidence="1">Belongs to the esterase D family.</text>
</comment>
<proteinExistence type="inferred from homology"/>